<dbReference type="InterPro" id="IPR022398">
    <property type="entry name" value="Peptidase_S8_His-AS"/>
</dbReference>
<dbReference type="CDD" id="cd04077">
    <property type="entry name" value="Peptidases_S8_PCSK9_ProteinaseK_like"/>
    <property type="match status" value="1"/>
</dbReference>
<evidence type="ECO:0000313" key="9">
    <source>
        <dbReference type="EMBL" id="KAK0431766.1"/>
    </source>
</evidence>
<keyword evidence="10" id="KW-1185">Reference proteome</keyword>
<reference evidence="9" key="1">
    <citation type="submission" date="2023-06" db="EMBL/GenBank/DDBJ databases">
        <authorList>
            <consortium name="Lawrence Berkeley National Laboratory"/>
            <person name="Ahrendt S."/>
            <person name="Sahu N."/>
            <person name="Indic B."/>
            <person name="Wong-Bajracharya J."/>
            <person name="Merenyi Z."/>
            <person name="Ke H.-M."/>
            <person name="Monk M."/>
            <person name="Kocsube S."/>
            <person name="Drula E."/>
            <person name="Lipzen A."/>
            <person name="Balint B."/>
            <person name="Henrissat B."/>
            <person name="Andreopoulos B."/>
            <person name="Martin F.M."/>
            <person name="Harder C.B."/>
            <person name="Rigling D."/>
            <person name="Ford K.L."/>
            <person name="Foster G.D."/>
            <person name="Pangilinan J."/>
            <person name="Papanicolaou A."/>
            <person name="Barry K."/>
            <person name="LaButti K."/>
            <person name="Viragh M."/>
            <person name="Koriabine M."/>
            <person name="Yan M."/>
            <person name="Riley R."/>
            <person name="Champramary S."/>
            <person name="Plett K.L."/>
            <person name="Tsai I.J."/>
            <person name="Slot J."/>
            <person name="Sipos G."/>
            <person name="Plett J."/>
            <person name="Nagy L.G."/>
            <person name="Grigoriev I.V."/>
        </authorList>
    </citation>
    <scope>NUCLEOTIDE SEQUENCE</scope>
    <source>
        <strain evidence="9">FPL87.14</strain>
    </source>
</reference>
<feature type="chain" id="PRO_5041302948" evidence="7">
    <location>
        <begin position="22"/>
        <end position="393"/>
    </location>
</feature>
<feature type="active site" description="Charge relay system" evidence="5">
    <location>
        <position position="193"/>
    </location>
</feature>
<proteinExistence type="inferred from homology"/>
<dbReference type="GO" id="GO:0005615">
    <property type="term" value="C:extracellular space"/>
    <property type="evidence" value="ECO:0007669"/>
    <property type="project" value="TreeGrafter"/>
</dbReference>
<dbReference type="AlphaFoldDB" id="A0AA39IWG4"/>
<dbReference type="Gene3D" id="3.40.50.200">
    <property type="entry name" value="Peptidase S8/S53 domain"/>
    <property type="match status" value="1"/>
</dbReference>
<keyword evidence="7" id="KW-0732">Signal</keyword>
<evidence type="ECO:0000259" key="8">
    <source>
        <dbReference type="Pfam" id="PF00082"/>
    </source>
</evidence>
<dbReference type="InterPro" id="IPR015500">
    <property type="entry name" value="Peptidase_S8_subtilisin-rel"/>
</dbReference>
<dbReference type="PROSITE" id="PS51892">
    <property type="entry name" value="SUBTILASE"/>
    <property type="match status" value="1"/>
</dbReference>
<protein>
    <submittedName>
        <fullName evidence="9">Serine protease</fullName>
    </submittedName>
</protein>
<evidence type="ECO:0000256" key="4">
    <source>
        <dbReference type="ARBA" id="ARBA00022825"/>
    </source>
</evidence>
<evidence type="ECO:0000256" key="5">
    <source>
        <dbReference type="PROSITE-ProRule" id="PRU01240"/>
    </source>
</evidence>
<dbReference type="InterPro" id="IPR037045">
    <property type="entry name" value="S8pro/Inhibitor_I9_sf"/>
</dbReference>
<evidence type="ECO:0000256" key="6">
    <source>
        <dbReference type="RuleBase" id="RU003355"/>
    </source>
</evidence>
<dbReference type="EMBL" id="JAUEPT010000107">
    <property type="protein sequence ID" value="KAK0431766.1"/>
    <property type="molecule type" value="Genomic_DNA"/>
</dbReference>
<dbReference type="GO" id="GO:0006508">
    <property type="term" value="P:proteolysis"/>
    <property type="evidence" value="ECO:0007669"/>
    <property type="project" value="UniProtKB-KW"/>
</dbReference>
<organism evidence="9 10">
    <name type="scientific">Armillaria borealis</name>
    <dbReference type="NCBI Taxonomy" id="47425"/>
    <lineage>
        <taxon>Eukaryota</taxon>
        <taxon>Fungi</taxon>
        <taxon>Dikarya</taxon>
        <taxon>Basidiomycota</taxon>
        <taxon>Agaricomycotina</taxon>
        <taxon>Agaricomycetes</taxon>
        <taxon>Agaricomycetidae</taxon>
        <taxon>Agaricales</taxon>
        <taxon>Marasmiineae</taxon>
        <taxon>Physalacriaceae</taxon>
        <taxon>Armillaria</taxon>
    </lineage>
</organism>
<dbReference type="InterPro" id="IPR050131">
    <property type="entry name" value="Peptidase_S8_subtilisin-like"/>
</dbReference>
<evidence type="ECO:0000256" key="7">
    <source>
        <dbReference type="SAM" id="SignalP"/>
    </source>
</evidence>
<dbReference type="Pfam" id="PF00082">
    <property type="entry name" value="Peptidase_S8"/>
    <property type="match status" value="1"/>
</dbReference>
<evidence type="ECO:0000256" key="2">
    <source>
        <dbReference type="ARBA" id="ARBA00022670"/>
    </source>
</evidence>
<keyword evidence="4 5" id="KW-0720">Serine protease</keyword>
<dbReference type="PRINTS" id="PR00723">
    <property type="entry name" value="SUBTILISIN"/>
</dbReference>
<evidence type="ECO:0000313" key="10">
    <source>
        <dbReference type="Proteomes" id="UP001175226"/>
    </source>
</evidence>
<feature type="signal peptide" evidence="7">
    <location>
        <begin position="1"/>
        <end position="21"/>
    </location>
</feature>
<dbReference type="InterPro" id="IPR000209">
    <property type="entry name" value="Peptidase_S8/S53_dom"/>
</dbReference>
<evidence type="ECO:0000256" key="1">
    <source>
        <dbReference type="ARBA" id="ARBA00011073"/>
    </source>
</evidence>
<dbReference type="SUPFAM" id="SSF52743">
    <property type="entry name" value="Subtilisin-like"/>
    <property type="match status" value="1"/>
</dbReference>
<gene>
    <name evidence="9" type="ORF">EV421DRAFT_1893273</name>
</gene>
<dbReference type="PANTHER" id="PTHR43806">
    <property type="entry name" value="PEPTIDASE S8"/>
    <property type="match status" value="1"/>
</dbReference>
<dbReference type="FunFam" id="3.40.50.200:FF:000007">
    <property type="entry name" value="Subtilisin-like serine protease"/>
    <property type="match status" value="1"/>
</dbReference>
<dbReference type="PROSITE" id="PS00137">
    <property type="entry name" value="SUBTILASE_HIS"/>
    <property type="match status" value="1"/>
</dbReference>
<feature type="active site" description="Charge relay system" evidence="5">
    <location>
        <position position="339"/>
    </location>
</feature>
<dbReference type="Gene3D" id="3.30.70.80">
    <property type="entry name" value="Peptidase S8 propeptide/proteinase inhibitor I9"/>
    <property type="match status" value="1"/>
</dbReference>
<comment type="caution">
    <text evidence="9">The sequence shown here is derived from an EMBL/GenBank/DDBJ whole genome shotgun (WGS) entry which is preliminary data.</text>
</comment>
<name>A0AA39IWG4_9AGAR</name>
<dbReference type="Proteomes" id="UP001175226">
    <property type="component" value="Unassembled WGS sequence"/>
</dbReference>
<comment type="similarity">
    <text evidence="1 5 6">Belongs to the peptidase S8 family.</text>
</comment>
<dbReference type="InterPro" id="IPR034193">
    <property type="entry name" value="PCSK9_ProteinaseK-like"/>
</dbReference>
<dbReference type="PROSITE" id="PS00136">
    <property type="entry name" value="SUBTILASE_ASP"/>
    <property type="match status" value="1"/>
</dbReference>
<keyword evidence="2 5" id="KW-0645">Protease</keyword>
<sequence length="393" mass="40042">MLSFFTTTLSLIAALAPAVLGAPNIALRDVKTFVGKVKPKGYIVTLKECASKDELLENLGSSVTAVFNRTSKGFAGVLDDNDLNSIRNNPGKLYYSIAQDGIVSVTTTQYLAPSSIDRTNAPWGLARISQRAALGSSDTSALTYRYNYDPSGGAGVDIYVVDTGIYTAHSTFGGRASWGATFGGYVNADGNGHGTHVTGTVGGTQYGVVNSVHLIAVKVLDDSGSGYISDILAGLERVIDAVEASGKPSIVSLSLGGSASTTFDNGIMAVINAGIHVVVAAGNDNTNASGTSPAHVAATITVGASTITDARASSSNYGSVVDIFAPGQYITSSWIGGTSMATPHVSGLVAYLIGVNGNQSPAAISALIRSLGITGVLSNISSGTVNLLANNGY</sequence>
<keyword evidence="3 5" id="KW-0378">Hydrolase</keyword>
<dbReference type="PANTHER" id="PTHR43806:SF58">
    <property type="entry name" value="ALKALINE PROTEASE 1-RELATED"/>
    <property type="match status" value="1"/>
</dbReference>
<feature type="active site" description="Charge relay system" evidence="5">
    <location>
        <position position="162"/>
    </location>
</feature>
<dbReference type="InterPro" id="IPR036852">
    <property type="entry name" value="Peptidase_S8/S53_dom_sf"/>
</dbReference>
<accession>A0AA39IWG4</accession>
<dbReference type="GO" id="GO:0004252">
    <property type="term" value="F:serine-type endopeptidase activity"/>
    <property type="evidence" value="ECO:0007669"/>
    <property type="project" value="UniProtKB-UniRule"/>
</dbReference>
<evidence type="ECO:0000256" key="3">
    <source>
        <dbReference type="ARBA" id="ARBA00022801"/>
    </source>
</evidence>
<dbReference type="SUPFAM" id="SSF54897">
    <property type="entry name" value="Protease propeptides/inhibitors"/>
    <property type="match status" value="1"/>
</dbReference>
<dbReference type="InterPro" id="IPR023827">
    <property type="entry name" value="Peptidase_S8_Asp-AS"/>
</dbReference>
<dbReference type="InterPro" id="IPR023828">
    <property type="entry name" value="Peptidase_S8_Ser-AS"/>
</dbReference>
<feature type="domain" description="Peptidase S8/S53" evidence="8">
    <location>
        <begin position="153"/>
        <end position="369"/>
    </location>
</feature>
<dbReference type="PROSITE" id="PS00138">
    <property type="entry name" value="SUBTILASE_SER"/>
    <property type="match status" value="1"/>
</dbReference>